<gene>
    <name evidence="2" type="ORF">PHMEG_000247</name>
</gene>
<evidence type="ECO:0000256" key="1">
    <source>
        <dbReference type="SAM" id="SignalP"/>
    </source>
</evidence>
<protein>
    <submittedName>
        <fullName evidence="2">Uncharacterized protein</fullName>
    </submittedName>
</protein>
<keyword evidence="1" id="KW-0732">Signal</keyword>
<organism evidence="2 3">
    <name type="scientific">Phytophthora megakarya</name>
    <dbReference type="NCBI Taxonomy" id="4795"/>
    <lineage>
        <taxon>Eukaryota</taxon>
        <taxon>Sar</taxon>
        <taxon>Stramenopiles</taxon>
        <taxon>Oomycota</taxon>
        <taxon>Peronosporomycetes</taxon>
        <taxon>Peronosporales</taxon>
        <taxon>Peronosporaceae</taxon>
        <taxon>Phytophthora</taxon>
    </lineage>
</organism>
<feature type="signal peptide" evidence="1">
    <location>
        <begin position="1"/>
        <end position="20"/>
    </location>
</feature>
<dbReference type="OrthoDB" id="154322at2759"/>
<comment type="caution">
    <text evidence="2">The sequence shown here is derived from an EMBL/GenBank/DDBJ whole genome shotgun (WGS) entry which is preliminary data.</text>
</comment>
<keyword evidence="3" id="KW-1185">Reference proteome</keyword>
<feature type="chain" id="PRO_5012917521" evidence="1">
    <location>
        <begin position="21"/>
        <end position="268"/>
    </location>
</feature>
<evidence type="ECO:0000313" key="2">
    <source>
        <dbReference type="EMBL" id="OWZ24640.1"/>
    </source>
</evidence>
<proteinExistence type="predicted"/>
<dbReference type="AlphaFoldDB" id="A0A225X5Y1"/>
<evidence type="ECO:0000313" key="3">
    <source>
        <dbReference type="Proteomes" id="UP000198211"/>
    </source>
</evidence>
<dbReference type="Proteomes" id="UP000198211">
    <property type="component" value="Unassembled WGS sequence"/>
</dbReference>
<sequence>MVRFASSLIAGTFAICSVSAADPTWSSQFKSKIDVLPKATGDCSVCFYEGANYTGTKFCIGKREKGCTKANPITAPGTIGSIKFSKRCALVANVRVTDVPYNEHVDVISKDAPNTGYNVTSGEQSVQELYVEEAGHACFLGIPTTGEGYGVCYNKDVPAVDKNYENSITELLLFKSAAKDFDVIVYENENYNNPQTSVVQKDISEGDTGATSYRFTDYSKDLTTELTTGISGLQHTLQNKVRSARFVAPENDPTQDAATPGSVAPLST</sequence>
<reference evidence="3" key="1">
    <citation type="submission" date="2017-03" db="EMBL/GenBank/DDBJ databases">
        <title>Phytopthora megakarya and P. palmivora, two closely related causual agents of cacao black pod achieved similar genome size and gene model numbers by different mechanisms.</title>
        <authorList>
            <person name="Ali S."/>
            <person name="Shao J."/>
            <person name="Larry D.J."/>
            <person name="Kronmiller B."/>
            <person name="Shen D."/>
            <person name="Strem M.D."/>
            <person name="Melnick R.L."/>
            <person name="Guiltinan M.J."/>
            <person name="Tyler B.M."/>
            <person name="Meinhardt L.W."/>
            <person name="Bailey B.A."/>
        </authorList>
    </citation>
    <scope>NUCLEOTIDE SEQUENCE [LARGE SCALE GENOMIC DNA]</scope>
    <source>
        <strain evidence="3">zdho120</strain>
    </source>
</reference>
<dbReference type="EMBL" id="NBNE01000006">
    <property type="protein sequence ID" value="OWZ24640.1"/>
    <property type="molecule type" value="Genomic_DNA"/>
</dbReference>
<name>A0A225X5Y1_9STRA</name>
<accession>A0A225X5Y1</accession>